<sequence>MSFRIFRSVDVDGTPLSPRRWDGNEMADSIFKRVSGFPRHVTKMLGNGEYLGVRLFGYCLREQSLCSPITLRNPVRKMDIPYLRVREVSHSTTVASACEMKSFTKHAGESHIRAMPSTTSGNYFQPNIVVSFRFV</sequence>
<keyword evidence="2" id="KW-1185">Reference proteome</keyword>
<dbReference type="Proteomes" id="UP000887013">
    <property type="component" value="Unassembled WGS sequence"/>
</dbReference>
<dbReference type="EMBL" id="BMAW01123278">
    <property type="protein sequence ID" value="GFU02621.1"/>
    <property type="molecule type" value="Genomic_DNA"/>
</dbReference>
<evidence type="ECO:0000313" key="2">
    <source>
        <dbReference type="Proteomes" id="UP000887013"/>
    </source>
</evidence>
<gene>
    <name evidence="1" type="ORF">NPIL_288971</name>
</gene>
<name>A0A8X6Q9H6_NEPPI</name>
<proteinExistence type="predicted"/>
<comment type="caution">
    <text evidence="1">The sequence shown here is derived from an EMBL/GenBank/DDBJ whole genome shotgun (WGS) entry which is preliminary data.</text>
</comment>
<dbReference type="AlphaFoldDB" id="A0A8X6Q9H6"/>
<accession>A0A8X6Q9H6</accession>
<reference evidence="1" key="1">
    <citation type="submission" date="2020-08" db="EMBL/GenBank/DDBJ databases">
        <title>Multicomponent nature underlies the extraordinary mechanical properties of spider dragline silk.</title>
        <authorList>
            <person name="Kono N."/>
            <person name="Nakamura H."/>
            <person name="Mori M."/>
            <person name="Yoshida Y."/>
            <person name="Ohtoshi R."/>
            <person name="Malay A.D."/>
            <person name="Moran D.A.P."/>
            <person name="Tomita M."/>
            <person name="Numata K."/>
            <person name="Arakawa K."/>
        </authorList>
    </citation>
    <scope>NUCLEOTIDE SEQUENCE</scope>
</reference>
<organism evidence="1 2">
    <name type="scientific">Nephila pilipes</name>
    <name type="common">Giant wood spider</name>
    <name type="synonym">Nephila maculata</name>
    <dbReference type="NCBI Taxonomy" id="299642"/>
    <lineage>
        <taxon>Eukaryota</taxon>
        <taxon>Metazoa</taxon>
        <taxon>Ecdysozoa</taxon>
        <taxon>Arthropoda</taxon>
        <taxon>Chelicerata</taxon>
        <taxon>Arachnida</taxon>
        <taxon>Araneae</taxon>
        <taxon>Araneomorphae</taxon>
        <taxon>Entelegynae</taxon>
        <taxon>Araneoidea</taxon>
        <taxon>Nephilidae</taxon>
        <taxon>Nephila</taxon>
    </lineage>
</organism>
<evidence type="ECO:0000313" key="1">
    <source>
        <dbReference type="EMBL" id="GFU02621.1"/>
    </source>
</evidence>
<protein>
    <submittedName>
        <fullName evidence="1">Uncharacterized protein</fullName>
    </submittedName>
</protein>